<feature type="compositionally biased region" description="Polar residues" evidence="1">
    <location>
        <begin position="245"/>
        <end position="259"/>
    </location>
</feature>
<gene>
    <name evidence="2" type="ORF">BT67DRAFT_287280</name>
</gene>
<dbReference type="Proteomes" id="UP001304895">
    <property type="component" value="Unassembled WGS sequence"/>
</dbReference>
<dbReference type="EMBL" id="MU853407">
    <property type="protein sequence ID" value="KAK4134950.1"/>
    <property type="molecule type" value="Genomic_DNA"/>
</dbReference>
<sequence>MVQPSAVQPLYKPTEAGLARLFPAPLPSVSPILMFTPLHETTMPRSFSPAAADGTDMGNQTGVGLLRFASQNLLTVWQDMICIQAVSVYGQPGVLAQGLECPIQPRSHGPGGSHTISVGIVSRMSGRDVQTIRDLASIGEWFIKLDWTFPGHTYPKFTTRHLLVLDSGSGDVSFSGGLKWARRIHNSTRALDRSAPASMPPPGTTRDGWKWPLQPPFESWPARGLPYGPAMAGTPDSGASGPADDQTSVCSDLTSAPTLSDTETEPATAPASPPPTGSEPPWTPCGCCTRDGRTSQPQQQLLREMFQRQKRDAEALYAHNGDARGLLAVMAAAAQFRGCSWDP</sequence>
<organism evidence="2 3">
    <name type="scientific">Trichocladium antarcticum</name>
    <dbReference type="NCBI Taxonomy" id="1450529"/>
    <lineage>
        <taxon>Eukaryota</taxon>
        <taxon>Fungi</taxon>
        <taxon>Dikarya</taxon>
        <taxon>Ascomycota</taxon>
        <taxon>Pezizomycotina</taxon>
        <taxon>Sordariomycetes</taxon>
        <taxon>Sordariomycetidae</taxon>
        <taxon>Sordariales</taxon>
        <taxon>Chaetomiaceae</taxon>
        <taxon>Trichocladium</taxon>
    </lineage>
</organism>
<evidence type="ECO:0000313" key="2">
    <source>
        <dbReference type="EMBL" id="KAK4134950.1"/>
    </source>
</evidence>
<proteinExistence type="predicted"/>
<dbReference type="AlphaFoldDB" id="A0AAN6ULI0"/>
<keyword evidence="3" id="KW-1185">Reference proteome</keyword>
<feature type="region of interest" description="Disordered" evidence="1">
    <location>
        <begin position="191"/>
        <end position="298"/>
    </location>
</feature>
<evidence type="ECO:0000313" key="3">
    <source>
        <dbReference type="Proteomes" id="UP001304895"/>
    </source>
</evidence>
<feature type="compositionally biased region" description="Pro residues" evidence="1">
    <location>
        <begin position="271"/>
        <end position="283"/>
    </location>
</feature>
<comment type="caution">
    <text evidence="2">The sequence shown here is derived from an EMBL/GenBank/DDBJ whole genome shotgun (WGS) entry which is preliminary data.</text>
</comment>
<name>A0AAN6ULI0_9PEZI</name>
<evidence type="ECO:0000256" key="1">
    <source>
        <dbReference type="SAM" id="MobiDB-lite"/>
    </source>
</evidence>
<reference evidence="2" key="2">
    <citation type="submission" date="2023-05" db="EMBL/GenBank/DDBJ databases">
        <authorList>
            <consortium name="Lawrence Berkeley National Laboratory"/>
            <person name="Steindorff A."/>
            <person name="Hensen N."/>
            <person name="Bonometti L."/>
            <person name="Westerberg I."/>
            <person name="Brannstrom I.O."/>
            <person name="Guillou S."/>
            <person name="Cros-Aarteil S."/>
            <person name="Calhoun S."/>
            <person name="Haridas S."/>
            <person name="Kuo A."/>
            <person name="Mondo S."/>
            <person name="Pangilinan J."/>
            <person name="Riley R."/>
            <person name="Labutti K."/>
            <person name="Andreopoulos B."/>
            <person name="Lipzen A."/>
            <person name="Chen C."/>
            <person name="Yanf M."/>
            <person name="Daum C."/>
            <person name="Ng V."/>
            <person name="Clum A."/>
            <person name="Ohm R."/>
            <person name="Martin F."/>
            <person name="Silar P."/>
            <person name="Natvig D."/>
            <person name="Lalanne C."/>
            <person name="Gautier V."/>
            <person name="Ament-Velasquez S.L."/>
            <person name="Kruys A."/>
            <person name="Hutchinson M.I."/>
            <person name="Powell A.J."/>
            <person name="Barry K."/>
            <person name="Miller A.N."/>
            <person name="Grigoriev I.V."/>
            <person name="Debuchy R."/>
            <person name="Gladieux P."/>
            <person name="Thoren M.H."/>
            <person name="Johannesson H."/>
        </authorList>
    </citation>
    <scope>NUCLEOTIDE SEQUENCE</scope>
    <source>
        <strain evidence="2">CBS 123565</strain>
    </source>
</reference>
<accession>A0AAN6ULI0</accession>
<reference evidence="2" key="1">
    <citation type="journal article" date="2023" name="Mol. Phylogenet. Evol.">
        <title>Genome-scale phylogeny and comparative genomics of the fungal order Sordariales.</title>
        <authorList>
            <person name="Hensen N."/>
            <person name="Bonometti L."/>
            <person name="Westerberg I."/>
            <person name="Brannstrom I.O."/>
            <person name="Guillou S."/>
            <person name="Cros-Aarteil S."/>
            <person name="Calhoun S."/>
            <person name="Haridas S."/>
            <person name="Kuo A."/>
            <person name="Mondo S."/>
            <person name="Pangilinan J."/>
            <person name="Riley R."/>
            <person name="LaButti K."/>
            <person name="Andreopoulos B."/>
            <person name="Lipzen A."/>
            <person name="Chen C."/>
            <person name="Yan M."/>
            <person name="Daum C."/>
            <person name="Ng V."/>
            <person name="Clum A."/>
            <person name="Steindorff A."/>
            <person name="Ohm R.A."/>
            <person name="Martin F."/>
            <person name="Silar P."/>
            <person name="Natvig D.O."/>
            <person name="Lalanne C."/>
            <person name="Gautier V."/>
            <person name="Ament-Velasquez S.L."/>
            <person name="Kruys A."/>
            <person name="Hutchinson M.I."/>
            <person name="Powell A.J."/>
            <person name="Barry K."/>
            <person name="Miller A.N."/>
            <person name="Grigoriev I.V."/>
            <person name="Debuchy R."/>
            <person name="Gladieux P."/>
            <person name="Hiltunen Thoren M."/>
            <person name="Johannesson H."/>
        </authorList>
    </citation>
    <scope>NUCLEOTIDE SEQUENCE</scope>
    <source>
        <strain evidence="2">CBS 123565</strain>
    </source>
</reference>
<protein>
    <submittedName>
        <fullName evidence="2">Uncharacterized protein</fullName>
    </submittedName>
</protein>